<gene>
    <name evidence="2" type="ORF">HYC85_028706</name>
</gene>
<dbReference type="EMBL" id="JACBKZ010000014">
    <property type="protein sequence ID" value="KAF5932535.1"/>
    <property type="molecule type" value="Genomic_DNA"/>
</dbReference>
<name>A0A7J7FVZ9_CAMSI</name>
<sequence>MQHIQNATIEFGFLTWHMDQFKAYSSACIQARNNRCLSSVMSQILMYAKMDTSHGNDIKPPSKKKKKKDTTCNHHKRVNKREKEMGVGRYTQYYKC</sequence>
<dbReference type="Proteomes" id="UP000593564">
    <property type="component" value="Unassembled WGS sequence"/>
</dbReference>
<feature type="region of interest" description="Disordered" evidence="1">
    <location>
        <begin position="52"/>
        <end position="74"/>
    </location>
</feature>
<evidence type="ECO:0000313" key="2">
    <source>
        <dbReference type="EMBL" id="KAF5932535.1"/>
    </source>
</evidence>
<protein>
    <submittedName>
        <fullName evidence="2">Uncharacterized protein</fullName>
    </submittedName>
</protein>
<comment type="caution">
    <text evidence="2">The sequence shown here is derived from an EMBL/GenBank/DDBJ whole genome shotgun (WGS) entry which is preliminary data.</text>
</comment>
<reference evidence="3" key="1">
    <citation type="journal article" date="2020" name="Nat. Commun.">
        <title>Genome assembly of wild tea tree DASZ reveals pedigree and selection history of tea varieties.</title>
        <authorList>
            <person name="Zhang W."/>
            <person name="Zhang Y."/>
            <person name="Qiu H."/>
            <person name="Guo Y."/>
            <person name="Wan H."/>
            <person name="Zhang X."/>
            <person name="Scossa F."/>
            <person name="Alseekh S."/>
            <person name="Zhang Q."/>
            <person name="Wang P."/>
            <person name="Xu L."/>
            <person name="Schmidt M.H."/>
            <person name="Jia X."/>
            <person name="Li D."/>
            <person name="Zhu A."/>
            <person name="Guo F."/>
            <person name="Chen W."/>
            <person name="Ni D."/>
            <person name="Usadel B."/>
            <person name="Fernie A.R."/>
            <person name="Wen W."/>
        </authorList>
    </citation>
    <scope>NUCLEOTIDE SEQUENCE [LARGE SCALE GENOMIC DNA]</scope>
    <source>
        <strain evidence="3">cv. G240</strain>
    </source>
</reference>
<evidence type="ECO:0000313" key="3">
    <source>
        <dbReference type="Proteomes" id="UP000593564"/>
    </source>
</evidence>
<feature type="compositionally biased region" description="Basic residues" evidence="1">
    <location>
        <begin position="61"/>
        <end position="74"/>
    </location>
</feature>
<evidence type="ECO:0000256" key="1">
    <source>
        <dbReference type="SAM" id="MobiDB-lite"/>
    </source>
</evidence>
<keyword evidence="3" id="KW-1185">Reference proteome</keyword>
<organism evidence="2 3">
    <name type="scientific">Camellia sinensis</name>
    <name type="common">Tea plant</name>
    <name type="synonym">Thea sinensis</name>
    <dbReference type="NCBI Taxonomy" id="4442"/>
    <lineage>
        <taxon>Eukaryota</taxon>
        <taxon>Viridiplantae</taxon>
        <taxon>Streptophyta</taxon>
        <taxon>Embryophyta</taxon>
        <taxon>Tracheophyta</taxon>
        <taxon>Spermatophyta</taxon>
        <taxon>Magnoliopsida</taxon>
        <taxon>eudicotyledons</taxon>
        <taxon>Gunneridae</taxon>
        <taxon>Pentapetalae</taxon>
        <taxon>asterids</taxon>
        <taxon>Ericales</taxon>
        <taxon>Theaceae</taxon>
        <taxon>Camellia</taxon>
    </lineage>
</organism>
<reference evidence="2 3" key="2">
    <citation type="submission" date="2020-07" db="EMBL/GenBank/DDBJ databases">
        <title>Genome assembly of wild tea tree DASZ reveals pedigree and selection history of tea varieties.</title>
        <authorList>
            <person name="Zhang W."/>
        </authorList>
    </citation>
    <scope>NUCLEOTIDE SEQUENCE [LARGE SCALE GENOMIC DNA]</scope>
    <source>
        <strain evidence="3">cv. G240</strain>
        <tissue evidence="2">Leaf</tissue>
    </source>
</reference>
<dbReference type="AlphaFoldDB" id="A0A7J7FVZ9"/>
<accession>A0A7J7FVZ9</accession>
<proteinExistence type="predicted"/>